<dbReference type="InterPro" id="IPR002937">
    <property type="entry name" value="Amino_oxidase"/>
</dbReference>
<dbReference type="AlphaFoldDB" id="A0A6J7AFC0"/>
<sequence>MRIAVVGSGISGVTAAWLLAPAHEVTLLEAADRLGGHTNTVRLDLADETHQVDTGFIVHNRRNYPVFTSLLDRWGVETQASEMTFSVSCAPSGLEYAGTTLSGIFAQRRNLASPEFWLLLREIARFGRLGRRVLTAQSATDLERAAATGKTIGEFLDEHRFAPVFVERYLVPLGSAVWSAGPATFVRFPLVSLLRFLDNHGLLTLTNRVPWRTITGGAKRYLAAATSSMHADIRLSSPVRTIRRDDDGVEVLTDRGSERFDAVVCAVHTDQALRMLSDPSPAEREVLGAIAYTRNVAVLHTDEQMLPRSRRAWAAWNYHRPEGDVALPTVTYLMNRLQRLESRSTICVTLNREDEIRPEHVHARFEYDHPVFDHGALAAQRRWSEINGVRNTWYCGAWWGYGFHEDGAASGKRVADALTPQHLRLVTR</sequence>
<dbReference type="PANTHER" id="PTHR42923:SF17">
    <property type="entry name" value="AMINE OXIDASE DOMAIN-CONTAINING PROTEIN"/>
    <property type="match status" value="1"/>
</dbReference>
<dbReference type="Pfam" id="PF01593">
    <property type="entry name" value="Amino_oxidase"/>
    <property type="match status" value="1"/>
</dbReference>
<proteinExistence type="predicted"/>
<dbReference type="EMBL" id="CAEZYR010000006">
    <property type="protein sequence ID" value="CAB4728318.1"/>
    <property type="molecule type" value="Genomic_DNA"/>
</dbReference>
<gene>
    <name evidence="2" type="ORF">UFOPK2754_00305</name>
    <name evidence="3" type="ORF">UFOPK3139_01517</name>
    <name evidence="4" type="ORF">UFOPK3543_02841</name>
</gene>
<evidence type="ECO:0000313" key="2">
    <source>
        <dbReference type="EMBL" id="CAB4728318.1"/>
    </source>
</evidence>
<accession>A0A6J7AFC0</accession>
<dbReference type="PANTHER" id="PTHR42923">
    <property type="entry name" value="PROTOPORPHYRINOGEN OXIDASE"/>
    <property type="match status" value="1"/>
</dbReference>
<dbReference type="GO" id="GO:0016491">
    <property type="term" value="F:oxidoreductase activity"/>
    <property type="evidence" value="ECO:0007669"/>
    <property type="project" value="InterPro"/>
</dbReference>
<evidence type="ECO:0000313" key="3">
    <source>
        <dbReference type="EMBL" id="CAB4831482.1"/>
    </source>
</evidence>
<dbReference type="SUPFAM" id="SSF51905">
    <property type="entry name" value="FAD/NAD(P)-binding domain"/>
    <property type="match status" value="1"/>
</dbReference>
<evidence type="ECO:0000259" key="1">
    <source>
        <dbReference type="Pfam" id="PF01593"/>
    </source>
</evidence>
<dbReference type="InterPro" id="IPR050464">
    <property type="entry name" value="Zeta_carotene_desat/Oxidored"/>
</dbReference>
<dbReference type="Gene3D" id="3.30.70.1990">
    <property type="match status" value="1"/>
</dbReference>
<protein>
    <submittedName>
        <fullName evidence="3">Unannotated protein</fullName>
    </submittedName>
</protein>
<dbReference type="FunFam" id="1.10.405.20:FF:000001">
    <property type="entry name" value="Amine oxidase"/>
    <property type="match status" value="1"/>
</dbReference>
<dbReference type="EMBL" id="CAFABA010000058">
    <property type="protein sequence ID" value="CAB4831482.1"/>
    <property type="molecule type" value="Genomic_DNA"/>
</dbReference>
<name>A0A6J7AFC0_9ZZZZ</name>
<organism evidence="3">
    <name type="scientific">freshwater metagenome</name>
    <dbReference type="NCBI Taxonomy" id="449393"/>
    <lineage>
        <taxon>unclassified sequences</taxon>
        <taxon>metagenomes</taxon>
        <taxon>ecological metagenomes</taxon>
    </lineage>
</organism>
<evidence type="ECO:0000313" key="4">
    <source>
        <dbReference type="EMBL" id="CAB4934083.1"/>
    </source>
</evidence>
<dbReference type="InterPro" id="IPR036188">
    <property type="entry name" value="FAD/NAD-bd_sf"/>
</dbReference>
<feature type="domain" description="Amine oxidase" evidence="1">
    <location>
        <begin position="10"/>
        <end position="417"/>
    </location>
</feature>
<dbReference type="Gene3D" id="3.50.50.60">
    <property type="entry name" value="FAD/NAD(P)-binding domain"/>
    <property type="match status" value="1"/>
</dbReference>
<dbReference type="Gene3D" id="1.10.405.20">
    <property type="match status" value="1"/>
</dbReference>
<dbReference type="EMBL" id="CAFBMH010000163">
    <property type="protein sequence ID" value="CAB4934083.1"/>
    <property type="molecule type" value="Genomic_DNA"/>
</dbReference>
<reference evidence="3" key="1">
    <citation type="submission" date="2020-05" db="EMBL/GenBank/DDBJ databases">
        <authorList>
            <person name="Chiriac C."/>
            <person name="Salcher M."/>
            <person name="Ghai R."/>
            <person name="Kavagutti S V."/>
        </authorList>
    </citation>
    <scope>NUCLEOTIDE SEQUENCE</scope>
</reference>